<dbReference type="InterPro" id="IPR038670">
    <property type="entry name" value="HslJ-like_sf"/>
</dbReference>
<sequence>MRTVLFGILFLVAACRRPSTQFASMLSPISELADYSRYLKSGDELVALGNDPAWSLRINPSKGNMVFKAGKEDSLTMSIPERQTDSDGVFRYNTKAESGSLNVVFRPDSCVDAVSKQRYDYRVQVDVGGKNYVGCGVSLQKVALLQDIWVLTDFQGRSIKAGGPRNEVPRLEISLTEGRVTGTTGCNQLSGTVKADTRQIQFGPMAMTKMACVGEVGTFENTFLNALVQPLAYQVAEGKLTFLQNGKQLMTFKKVD</sequence>
<feature type="domain" description="DUF306" evidence="1">
    <location>
        <begin position="145"/>
        <end position="253"/>
    </location>
</feature>
<dbReference type="InterPro" id="IPR005184">
    <property type="entry name" value="DUF306_Meta_HslJ"/>
</dbReference>
<dbReference type="Gene3D" id="2.40.128.270">
    <property type="match status" value="1"/>
</dbReference>
<dbReference type="PANTHER" id="PTHR35535:SF1">
    <property type="entry name" value="HEAT SHOCK PROTEIN HSLJ"/>
    <property type="match status" value="1"/>
</dbReference>
<dbReference type="AlphaFoldDB" id="A0A927B136"/>
<dbReference type="RefSeq" id="WP_191039026.1">
    <property type="nucleotide sequence ID" value="NZ_JACXAA010000003.1"/>
</dbReference>
<comment type="caution">
    <text evidence="2">The sequence shown here is derived from an EMBL/GenBank/DDBJ whole genome shotgun (WGS) entry which is preliminary data.</text>
</comment>
<organism evidence="2 3">
    <name type="scientific">Spirosoma validum</name>
    <dbReference type="NCBI Taxonomy" id="2771355"/>
    <lineage>
        <taxon>Bacteria</taxon>
        <taxon>Pseudomonadati</taxon>
        <taxon>Bacteroidota</taxon>
        <taxon>Cytophagia</taxon>
        <taxon>Cytophagales</taxon>
        <taxon>Cytophagaceae</taxon>
        <taxon>Spirosoma</taxon>
    </lineage>
</organism>
<evidence type="ECO:0000313" key="3">
    <source>
        <dbReference type="Proteomes" id="UP000653797"/>
    </source>
</evidence>
<evidence type="ECO:0000259" key="1">
    <source>
        <dbReference type="Pfam" id="PF03724"/>
    </source>
</evidence>
<keyword evidence="3" id="KW-1185">Reference proteome</keyword>
<gene>
    <name evidence="2" type="ORF">IC230_10945</name>
</gene>
<dbReference type="EMBL" id="JACXAA010000003">
    <property type="protein sequence ID" value="MBD2753408.1"/>
    <property type="molecule type" value="Genomic_DNA"/>
</dbReference>
<evidence type="ECO:0000313" key="2">
    <source>
        <dbReference type="EMBL" id="MBD2753408.1"/>
    </source>
</evidence>
<name>A0A927B136_9BACT</name>
<reference evidence="2" key="1">
    <citation type="submission" date="2020-09" db="EMBL/GenBank/DDBJ databases">
        <authorList>
            <person name="Kim M.K."/>
        </authorList>
    </citation>
    <scope>NUCLEOTIDE SEQUENCE</scope>
    <source>
        <strain evidence="2">BT704</strain>
    </source>
</reference>
<dbReference type="PROSITE" id="PS51257">
    <property type="entry name" value="PROKAR_LIPOPROTEIN"/>
    <property type="match status" value="1"/>
</dbReference>
<dbReference type="Pfam" id="PF03724">
    <property type="entry name" value="META"/>
    <property type="match status" value="1"/>
</dbReference>
<dbReference type="InterPro" id="IPR053147">
    <property type="entry name" value="Hsp_HslJ-like"/>
</dbReference>
<accession>A0A927B136</accession>
<protein>
    <submittedName>
        <fullName evidence="2">META domain-containing protein</fullName>
    </submittedName>
</protein>
<dbReference type="Proteomes" id="UP000653797">
    <property type="component" value="Unassembled WGS sequence"/>
</dbReference>
<proteinExistence type="predicted"/>
<dbReference type="PANTHER" id="PTHR35535">
    <property type="entry name" value="HEAT SHOCK PROTEIN HSLJ"/>
    <property type="match status" value="1"/>
</dbReference>